<dbReference type="EMBL" id="JAPCWZ010000003">
    <property type="protein sequence ID" value="KAK8874901.1"/>
    <property type="molecule type" value="Genomic_DNA"/>
</dbReference>
<evidence type="ECO:0000256" key="1">
    <source>
        <dbReference type="SAM" id="SignalP"/>
    </source>
</evidence>
<reference evidence="2 3" key="1">
    <citation type="journal article" date="2024" name="IMA Fungus">
        <title>Apiospora arundinis, a panoply of carbohydrate-active enzymes and secondary metabolites.</title>
        <authorList>
            <person name="Sorensen T."/>
            <person name="Petersen C."/>
            <person name="Muurmann A.T."/>
            <person name="Christiansen J.V."/>
            <person name="Brundto M.L."/>
            <person name="Overgaard C.K."/>
            <person name="Boysen A.T."/>
            <person name="Wollenberg R.D."/>
            <person name="Larsen T.O."/>
            <person name="Sorensen J.L."/>
            <person name="Nielsen K.L."/>
            <person name="Sondergaard T.E."/>
        </authorList>
    </citation>
    <scope>NUCLEOTIDE SEQUENCE [LARGE SCALE GENOMIC DNA]</scope>
    <source>
        <strain evidence="2 3">AAU 773</strain>
    </source>
</reference>
<protein>
    <submittedName>
        <fullName evidence="2">Uncharacterized protein</fullName>
    </submittedName>
</protein>
<feature type="chain" id="PRO_5045163845" evidence="1">
    <location>
        <begin position="24"/>
        <end position="214"/>
    </location>
</feature>
<name>A0ABR2JBG0_9PEZI</name>
<evidence type="ECO:0000313" key="3">
    <source>
        <dbReference type="Proteomes" id="UP001390339"/>
    </source>
</evidence>
<sequence>MAVAVRTLRILHFWVPGCTSVRALPYMQLWCNGKTLDVMHDSSHLSWEHPAVTAYIAYMNALRPTREVYHVCEYTWCLSSVDRYLHRFAAYTPFKSRVESRLVSGGCLVCGDKMGSPVMSTYFHHARRARFLANQRPGPSPSPGPSGNALQLQPSLPTTVVLYVLSTLAGLIYSRACYVPPAFYWLVHEDAIPRWGACVSSSCRQQMDTEIGQS</sequence>
<organism evidence="2 3">
    <name type="scientific">Apiospora arundinis</name>
    <dbReference type="NCBI Taxonomy" id="335852"/>
    <lineage>
        <taxon>Eukaryota</taxon>
        <taxon>Fungi</taxon>
        <taxon>Dikarya</taxon>
        <taxon>Ascomycota</taxon>
        <taxon>Pezizomycotina</taxon>
        <taxon>Sordariomycetes</taxon>
        <taxon>Xylariomycetidae</taxon>
        <taxon>Amphisphaeriales</taxon>
        <taxon>Apiosporaceae</taxon>
        <taxon>Apiospora</taxon>
    </lineage>
</organism>
<proteinExistence type="predicted"/>
<accession>A0ABR2JBG0</accession>
<dbReference type="Proteomes" id="UP001390339">
    <property type="component" value="Unassembled WGS sequence"/>
</dbReference>
<keyword evidence="1" id="KW-0732">Signal</keyword>
<comment type="caution">
    <text evidence="2">The sequence shown here is derived from an EMBL/GenBank/DDBJ whole genome shotgun (WGS) entry which is preliminary data.</text>
</comment>
<keyword evidence="3" id="KW-1185">Reference proteome</keyword>
<gene>
    <name evidence="2" type="ORF">PGQ11_005415</name>
</gene>
<evidence type="ECO:0000313" key="2">
    <source>
        <dbReference type="EMBL" id="KAK8874901.1"/>
    </source>
</evidence>
<feature type="signal peptide" evidence="1">
    <location>
        <begin position="1"/>
        <end position="23"/>
    </location>
</feature>